<accession>J9F6V4</accession>
<dbReference type="Proteomes" id="UP000270924">
    <property type="component" value="Unassembled WGS sequence"/>
</dbReference>
<evidence type="ECO:0000313" key="2">
    <source>
        <dbReference type="EMBL" id="VDM08882.1"/>
    </source>
</evidence>
<organism evidence="1 3">
    <name type="scientific">Wuchereria bancrofti</name>
    <dbReference type="NCBI Taxonomy" id="6293"/>
    <lineage>
        <taxon>Eukaryota</taxon>
        <taxon>Metazoa</taxon>
        <taxon>Ecdysozoa</taxon>
        <taxon>Nematoda</taxon>
        <taxon>Chromadorea</taxon>
        <taxon>Rhabditida</taxon>
        <taxon>Spirurina</taxon>
        <taxon>Spiruromorpha</taxon>
        <taxon>Filarioidea</taxon>
        <taxon>Onchocercidae</taxon>
        <taxon>Wuchereria</taxon>
    </lineage>
</organism>
<evidence type="ECO:0000313" key="3">
    <source>
        <dbReference type="Proteomes" id="UP000004810"/>
    </source>
</evidence>
<gene>
    <name evidence="2" type="ORF">WBA_LOCUS2268</name>
    <name evidence="1" type="ORF">WUBG_06009</name>
</gene>
<sequence>MLLNNVSVVAGNKRFVSLIRKTDMKLENIKSSILTTPPPYESSLDEDPQRRNDWHCLLENQVNDTRQDGAIFQ</sequence>
<proteinExistence type="predicted"/>
<dbReference type="OrthoDB" id="5873684at2759"/>
<dbReference type="AlphaFoldDB" id="J9F6V4"/>
<name>J9F6V4_WUCBA</name>
<dbReference type="InParanoid" id="J9F6V4"/>
<protein>
    <submittedName>
        <fullName evidence="1">Uncharacterized protein</fullName>
    </submittedName>
</protein>
<keyword evidence="4" id="KW-1185">Reference proteome</keyword>
<evidence type="ECO:0000313" key="4">
    <source>
        <dbReference type="Proteomes" id="UP000270924"/>
    </source>
</evidence>
<evidence type="ECO:0000313" key="1">
    <source>
        <dbReference type="EMBL" id="EJW83079.1"/>
    </source>
</evidence>
<reference evidence="2 4" key="3">
    <citation type="submission" date="2018-11" db="EMBL/GenBank/DDBJ databases">
        <authorList>
            <consortium name="Pathogen Informatics"/>
        </authorList>
    </citation>
    <scope>NUCLEOTIDE SEQUENCE [LARGE SCALE GENOMIC DNA]</scope>
</reference>
<dbReference type="EMBL" id="UYWW01000595">
    <property type="protein sequence ID" value="VDM08882.1"/>
    <property type="molecule type" value="Genomic_DNA"/>
</dbReference>
<dbReference type="EMBL" id="ADBV01002441">
    <property type="protein sequence ID" value="EJW83079.1"/>
    <property type="molecule type" value="Genomic_DNA"/>
</dbReference>
<dbReference type="Proteomes" id="UP000004810">
    <property type="component" value="Unassembled WGS sequence"/>
</dbReference>
<reference evidence="1" key="1">
    <citation type="submission" date="2012-08" db="EMBL/GenBank/DDBJ databases">
        <title>The Genome Sequence of Wuchereria bancrofti.</title>
        <authorList>
            <consortium name="The Broad Institute Genome Sequencing Platform"/>
            <consortium name="Broad Institute Genome Sequencing Center for Infectious Disease"/>
            <person name="Nutman T.B."/>
            <person name="Fink D.L."/>
            <person name="Russ C."/>
            <person name="Young S."/>
            <person name="Zeng Q."/>
            <person name="Koehrsen M."/>
            <person name="Alvarado L."/>
            <person name="Berlin A."/>
            <person name="Borenstein D."/>
            <person name="Chapman S.B."/>
            <person name="Chen Z."/>
            <person name="Engels R."/>
            <person name="Freedman E."/>
            <person name="Gellesch M."/>
            <person name="Goldberg J."/>
            <person name="Griggs A."/>
            <person name="Gujja S."/>
            <person name="Heilman E.R."/>
            <person name="Heiman D."/>
            <person name="Hepburn T."/>
            <person name="Howarth C."/>
            <person name="Jen D."/>
            <person name="Larson L."/>
            <person name="Lewis B."/>
            <person name="Mehta T."/>
            <person name="Park D."/>
            <person name="Pearson M."/>
            <person name="Richards J."/>
            <person name="Roberts A."/>
            <person name="Saif S."/>
            <person name="Shea T."/>
            <person name="Shenoy N."/>
            <person name="Sisk P."/>
            <person name="Stolte C."/>
            <person name="Sykes S."/>
            <person name="Walk T."/>
            <person name="White J."/>
            <person name="Yandava C."/>
            <person name="Haas B."/>
            <person name="Henn M.R."/>
            <person name="Nusbaum C."/>
            <person name="Birren B."/>
        </authorList>
    </citation>
    <scope>NUCLEOTIDE SEQUENCE</scope>
</reference>
<reference evidence="3" key="2">
    <citation type="submission" date="2012-08" db="EMBL/GenBank/DDBJ databases">
        <title>The Genome Sequence of Wuchereria bancrofti.</title>
        <authorList>
            <person name="Nutman T.B."/>
            <person name="Fink D.L."/>
            <person name="Russ C."/>
            <person name="Young S."/>
            <person name="Zeng Q."/>
            <person name="Koehrsen M."/>
            <person name="Alvarado L."/>
            <person name="Berlin A."/>
            <person name="Chapman S.B."/>
            <person name="Chen Z."/>
            <person name="Freedman E."/>
            <person name="Gellesch M."/>
            <person name="Goldberg J."/>
            <person name="Griggs A."/>
            <person name="Gujja S."/>
            <person name="Heilman E.R."/>
            <person name="Heiman D."/>
            <person name="Hepburn T."/>
            <person name="Howarth C."/>
            <person name="Jen D."/>
            <person name="Larson L."/>
            <person name="Lewis B."/>
            <person name="Mehta T."/>
            <person name="Park D."/>
            <person name="Pearson M."/>
            <person name="Roberts A."/>
            <person name="Saif S."/>
            <person name="Shea T."/>
            <person name="Shenoy N."/>
            <person name="Sisk P."/>
            <person name="Stolte C."/>
            <person name="Sykes S."/>
            <person name="Walk T."/>
            <person name="White J."/>
            <person name="Yandava C."/>
            <person name="Haas B."/>
            <person name="Henn M.R."/>
            <person name="Nusbaum C."/>
            <person name="Birren B."/>
        </authorList>
    </citation>
    <scope>NUCLEOTIDE SEQUENCE [LARGE SCALE GENOMIC DNA]</scope>
    <source>
        <strain evidence="3">NA</strain>
    </source>
</reference>